<evidence type="ECO:0000256" key="1">
    <source>
        <dbReference type="ARBA" id="ARBA00000900"/>
    </source>
</evidence>
<evidence type="ECO:0000313" key="20">
    <source>
        <dbReference type="EMBL" id="KAJ6971087.1"/>
    </source>
</evidence>
<proteinExistence type="inferred from homology"/>
<dbReference type="CDD" id="cd16667">
    <property type="entry name" value="RING-H2_RNF126-like"/>
    <property type="match status" value="1"/>
</dbReference>
<evidence type="ECO:0000256" key="16">
    <source>
        <dbReference type="PROSITE-ProRule" id="PRU10040"/>
    </source>
</evidence>
<evidence type="ECO:0000256" key="18">
    <source>
        <dbReference type="SAM" id="SignalP"/>
    </source>
</evidence>
<protein>
    <recommendedName>
        <fullName evidence="6">RING-type E3 ubiquitin transferase</fullName>
        <ecNumber evidence="6">2.3.2.27</ecNumber>
    </recommendedName>
</protein>
<comment type="subcellular location">
    <subcellularLocation>
        <location evidence="2">Secreted</location>
        <location evidence="2">Cell wall</location>
    </subcellularLocation>
</comment>
<dbReference type="SUPFAM" id="SSF101148">
    <property type="entry name" value="Plant invertase/pectin methylesterase inhibitor"/>
    <property type="match status" value="2"/>
</dbReference>
<dbReference type="SUPFAM" id="SSF51126">
    <property type="entry name" value="Pectin lyase-like"/>
    <property type="match status" value="2"/>
</dbReference>
<evidence type="ECO:0000256" key="11">
    <source>
        <dbReference type="ARBA" id="ARBA00022786"/>
    </source>
</evidence>
<feature type="active site" evidence="16">
    <location>
        <position position="844"/>
    </location>
</feature>
<dbReference type="Gene3D" id="2.160.20.10">
    <property type="entry name" value="Single-stranded right-handed beta-helix, Pectin lyase-like"/>
    <property type="match status" value="2"/>
</dbReference>
<dbReference type="PROSITE" id="PS50089">
    <property type="entry name" value="ZF_RING_2"/>
    <property type="match status" value="1"/>
</dbReference>
<dbReference type="NCBIfam" id="TIGR01614">
    <property type="entry name" value="PME_inhib"/>
    <property type="match status" value="2"/>
</dbReference>
<dbReference type="PANTHER" id="PTHR31707">
    <property type="entry name" value="PECTINESTERASE"/>
    <property type="match status" value="1"/>
</dbReference>
<evidence type="ECO:0000256" key="7">
    <source>
        <dbReference type="ARBA" id="ARBA00022512"/>
    </source>
</evidence>
<dbReference type="SMART" id="SM00184">
    <property type="entry name" value="RING"/>
    <property type="match status" value="1"/>
</dbReference>
<feature type="domain" description="RING-type" evidence="19">
    <location>
        <begin position="1203"/>
        <end position="1244"/>
    </location>
</feature>
<comment type="catalytic activity">
    <reaction evidence="1">
        <text>S-ubiquitinyl-[E2 ubiquitin-conjugating enzyme]-L-cysteine + [acceptor protein]-L-lysine = [E2 ubiquitin-conjugating enzyme]-L-cysteine + N(6)-ubiquitinyl-[acceptor protein]-L-lysine.</text>
        <dbReference type="EC" id="2.3.2.27"/>
    </reaction>
</comment>
<keyword evidence="21" id="KW-1185">Reference proteome</keyword>
<reference evidence="20" key="1">
    <citation type="journal article" date="2023" name="Mol. Ecol. Resour.">
        <title>Chromosome-level genome assembly of a triploid poplar Populus alba 'Berolinensis'.</title>
        <authorList>
            <person name="Chen S."/>
            <person name="Yu Y."/>
            <person name="Wang X."/>
            <person name="Wang S."/>
            <person name="Zhang T."/>
            <person name="Zhou Y."/>
            <person name="He R."/>
            <person name="Meng N."/>
            <person name="Wang Y."/>
            <person name="Liu W."/>
            <person name="Liu Z."/>
            <person name="Liu J."/>
            <person name="Guo Q."/>
            <person name="Huang H."/>
            <person name="Sederoff R.R."/>
            <person name="Wang G."/>
            <person name="Qu G."/>
            <person name="Chen S."/>
        </authorList>
    </citation>
    <scope>NUCLEOTIDE SEQUENCE</scope>
    <source>
        <strain evidence="20">SC-2020</strain>
    </source>
</reference>
<name>A0AAD6LSU1_9ROSI</name>
<dbReference type="InterPro" id="IPR006501">
    <property type="entry name" value="Pectinesterase_inhib_dom"/>
</dbReference>
<evidence type="ECO:0000256" key="15">
    <source>
        <dbReference type="PROSITE-ProRule" id="PRU00175"/>
    </source>
</evidence>
<feature type="active site" evidence="16">
    <location>
        <position position="360"/>
    </location>
</feature>
<keyword evidence="10 15" id="KW-0863">Zinc-finger</keyword>
<gene>
    <name evidence="20" type="ORF">NC653_035382</name>
</gene>
<dbReference type="EMBL" id="JAQIZT010000015">
    <property type="protein sequence ID" value="KAJ6971087.1"/>
    <property type="molecule type" value="Genomic_DNA"/>
</dbReference>
<evidence type="ECO:0000256" key="5">
    <source>
        <dbReference type="ARBA" id="ARBA00007786"/>
    </source>
</evidence>
<evidence type="ECO:0000256" key="9">
    <source>
        <dbReference type="ARBA" id="ARBA00022723"/>
    </source>
</evidence>
<evidence type="ECO:0000256" key="12">
    <source>
        <dbReference type="ARBA" id="ARBA00022801"/>
    </source>
</evidence>
<dbReference type="InterPro" id="IPR033131">
    <property type="entry name" value="Pectinesterase_Asp_AS"/>
</dbReference>
<dbReference type="FunFam" id="3.30.40.10:FF:000022">
    <property type="entry name" value="E3 ubiquitin-protein ligase RING1-like"/>
    <property type="match status" value="1"/>
</dbReference>
<comment type="similarity">
    <text evidence="4">In the N-terminal section; belongs to the PMEI family.</text>
</comment>
<evidence type="ECO:0000256" key="6">
    <source>
        <dbReference type="ARBA" id="ARBA00012483"/>
    </source>
</evidence>
<keyword evidence="14" id="KW-0063">Aspartyl esterase</keyword>
<evidence type="ECO:0000256" key="13">
    <source>
        <dbReference type="ARBA" id="ARBA00022833"/>
    </source>
</evidence>
<comment type="pathway">
    <text evidence="3">Glycan metabolism; pectin degradation; 2-dehydro-3-deoxy-D-gluconate from pectin: step 1/5.</text>
</comment>
<comment type="caution">
    <text evidence="20">The sequence shown here is derived from an EMBL/GenBank/DDBJ whole genome shotgun (WGS) entry which is preliminary data.</text>
</comment>
<dbReference type="FunFam" id="2.160.20.10:FF:000001">
    <property type="entry name" value="Pectinesterase"/>
    <property type="match status" value="2"/>
</dbReference>
<dbReference type="InterPro" id="IPR000070">
    <property type="entry name" value="Pectinesterase_cat"/>
</dbReference>
<dbReference type="Pfam" id="PF01095">
    <property type="entry name" value="Pectinesterase"/>
    <property type="match status" value="2"/>
</dbReference>
<dbReference type="GO" id="GO:0030599">
    <property type="term" value="F:pectinesterase activity"/>
    <property type="evidence" value="ECO:0007669"/>
    <property type="project" value="InterPro"/>
</dbReference>
<feature type="signal peptide" evidence="18">
    <location>
        <begin position="1"/>
        <end position="23"/>
    </location>
</feature>
<dbReference type="SMART" id="SM00856">
    <property type="entry name" value="PMEI"/>
    <property type="match status" value="2"/>
</dbReference>
<dbReference type="InterPro" id="IPR001841">
    <property type="entry name" value="Znf_RING"/>
</dbReference>
<keyword evidence="9" id="KW-0479">Metal-binding</keyword>
<dbReference type="CDD" id="cd15798">
    <property type="entry name" value="PMEI-like_3"/>
    <property type="match status" value="2"/>
</dbReference>
<feature type="region of interest" description="Disordered" evidence="17">
    <location>
        <begin position="1136"/>
        <end position="1163"/>
    </location>
</feature>
<dbReference type="PROSITE" id="PS00800">
    <property type="entry name" value="PECTINESTERASE_1"/>
    <property type="match status" value="1"/>
</dbReference>
<evidence type="ECO:0000256" key="3">
    <source>
        <dbReference type="ARBA" id="ARBA00005184"/>
    </source>
</evidence>
<dbReference type="Pfam" id="PF04043">
    <property type="entry name" value="PMEI"/>
    <property type="match status" value="2"/>
</dbReference>
<dbReference type="GO" id="GO:0042545">
    <property type="term" value="P:cell wall modification"/>
    <property type="evidence" value="ECO:0007669"/>
    <property type="project" value="InterPro"/>
</dbReference>
<evidence type="ECO:0000256" key="10">
    <source>
        <dbReference type="ARBA" id="ARBA00022771"/>
    </source>
</evidence>
<feature type="chain" id="PRO_5042135232" description="RING-type E3 ubiquitin transferase" evidence="18">
    <location>
        <begin position="24"/>
        <end position="1357"/>
    </location>
</feature>
<comment type="similarity">
    <text evidence="5">In the C-terminal section; belongs to the pectinesterase family.</text>
</comment>
<dbReference type="GO" id="GO:0004857">
    <property type="term" value="F:enzyme inhibitor activity"/>
    <property type="evidence" value="ECO:0007669"/>
    <property type="project" value="InterPro"/>
</dbReference>
<keyword evidence="13" id="KW-0862">Zinc</keyword>
<dbReference type="InterPro" id="IPR035513">
    <property type="entry name" value="Invertase/methylesterase_inhib"/>
</dbReference>
<dbReference type="InterPro" id="IPR013083">
    <property type="entry name" value="Znf_RING/FYVE/PHD"/>
</dbReference>
<dbReference type="SUPFAM" id="SSF57850">
    <property type="entry name" value="RING/U-box"/>
    <property type="match status" value="1"/>
</dbReference>
<dbReference type="GO" id="GO:0061630">
    <property type="term" value="F:ubiquitin protein ligase activity"/>
    <property type="evidence" value="ECO:0007669"/>
    <property type="project" value="UniProtKB-EC"/>
</dbReference>
<evidence type="ECO:0000256" key="4">
    <source>
        <dbReference type="ARBA" id="ARBA00006027"/>
    </source>
</evidence>
<dbReference type="InterPro" id="IPR018040">
    <property type="entry name" value="Pectinesterase_Tyr_AS"/>
</dbReference>
<dbReference type="InterPro" id="IPR011050">
    <property type="entry name" value="Pectin_lyase_fold/virulence"/>
</dbReference>
<dbReference type="InterPro" id="IPR012334">
    <property type="entry name" value="Pectin_lyas_fold"/>
</dbReference>
<evidence type="ECO:0000259" key="19">
    <source>
        <dbReference type="PROSITE" id="PS50089"/>
    </source>
</evidence>
<dbReference type="Proteomes" id="UP001164929">
    <property type="component" value="Chromosome 15"/>
</dbReference>
<keyword evidence="7" id="KW-0964">Secreted</keyword>
<dbReference type="EC" id="2.3.2.27" evidence="6"/>
<dbReference type="GO" id="GO:0008270">
    <property type="term" value="F:zinc ion binding"/>
    <property type="evidence" value="ECO:0007669"/>
    <property type="project" value="UniProtKB-KW"/>
</dbReference>
<keyword evidence="18" id="KW-0732">Signal</keyword>
<dbReference type="Gene3D" id="3.30.40.10">
    <property type="entry name" value="Zinc/RING finger domain, C3HC4 (zinc finger)"/>
    <property type="match status" value="1"/>
</dbReference>
<sequence>MATKVRLLATLIVFSSIFSFAASKSTKSNITWWCNQTPHPSTCKYFMSHSRHHFSLKHRSKFRLMSVQLALEKALIAQRQVSRLGQNCEHQHQRAVWADCLKLHSNTILQLNRTLIGIGKKRLRCTDVDAQTWLSTALTNIQTCRTGSLDLNVSDFTMPAMSKNLSELISNTLAINGVLLEDNSTQEFPSWFSRHSRRLLQSASITAMATLVVAKDGSGRFRSIQAAINAASKRRYKTRLIIHVKRGVYRENIEVGVNNNNIWLVGDGVRNTIITSSRSVGGGYTTYSSATAGIDGLRFVARGITFSNTAGPRKGQAVALRSASDLSVFYRCSFQGYQDTLFVHSQRQFYRECYIYGTIDFIFGNAAVVFQNSIILVRRPLKGQANMITAQGRNDPFQNTGISIHNSQILPAPDLKPVAGVFETYLGRPWMRYSRTVILQTYIDGFINPAGWSPWLNSDFAQDTLYYGEYKNFGPGSSTRRRVAWKGFHVITSPSVASGFTVRSLIAGQSWLPATKIDYWCSKTPNPEPCKYFMKQNPKHFLPKQRSDFRKMAIELAVQRALNAQNHNKWLGPKCRNEKEKAAWADCLKLYEDTIAELNHTIDSNTKCTEFDAQTWLSTALTNLETCKAGFKDLGVSDFVLPLMSNNVSKLIRNTLALKGNASSTLPQTYNDGFPSWVKTGDRKLLQTSSPSPNLVVAQDGSGNHRTIKAALDAAAKRSGSRRFVIRIKSGVYRENLDIGKKLKNIMLVGDGLRNTIITGSRSVGGGFTTFNSATVAVTGEGFIARGITFRNTAGPQNHQAVALRSGSDLSVFYRCGFEGYQDTLYVHSQRQFYKECYIYGTVDFIFGNAAVVLQNCMIYARRPMDKQKNVVTAQGRTDPNQNTGISIHNSRVMASSDLRPVLSSFKTYLGRPWKEYSRTVFLQTYLDSLVDPAGWLEWDGNFALNTLYYGEYRNSGPGASTRGRVKWRGYRVITSSTEASRFTVANFIAGRSWLPATDTCSAPPKHMSLINRPRVTVNGIRRMRTFHYFWCQNCQRTLRFTSLNRLEIFCPHCFREINHELDVSRPRLIADLSGLEPSPGARLLDSLAQMLDPPTRLQDADFGRTIRWVPGSANGPWITLQFVDPPSRRRPAIAAPQPVVPPSNTDNNRSHIDNFGNDEDDLLSQDTTHTELLGPPPAPVSAIEALPVVKITEQHLMNDMHCPVCKEIFEVGGDVMELPCKHLYHSDCIVRWLNLHNTCPVCRYELCDESDKDLPGENAEFFDFEELTNSINWLRNQLHSLQPIRAFSDWAQRCLDFLDSRPALGGVLGAFFYSEFQMPPSFKAVHISLTIESFLRQVAGMKDIEPPYQVKEDLHI</sequence>
<dbReference type="PROSITE" id="PS00503">
    <property type="entry name" value="PECTINESTERASE_2"/>
    <property type="match status" value="2"/>
</dbReference>
<keyword evidence="12" id="KW-0378">Hydrolase</keyword>
<evidence type="ECO:0000256" key="14">
    <source>
        <dbReference type="ARBA" id="ARBA00023085"/>
    </source>
</evidence>
<evidence type="ECO:0000313" key="21">
    <source>
        <dbReference type="Proteomes" id="UP001164929"/>
    </source>
</evidence>
<organism evidence="20 21">
    <name type="scientific">Populus alba x Populus x berolinensis</name>
    <dbReference type="NCBI Taxonomy" id="444605"/>
    <lineage>
        <taxon>Eukaryota</taxon>
        <taxon>Viridiplantae</taxon>
        <taxon>Streptophyta</taxon>
        <taxon>Embryophyta</taxon>
        <taxon>Tracheophyta</taxon>
        <taxon>Spermatophyta</taxon>
        <taxon>Magnoliopsida</taxon>
        <taxon>eudicotyledons</taxon>
        <taxon>Gunneridae</taxon>
        <taxon>Pentapetalae</taxon>
        <taxon>rosids</taxon>
        <taxon>fabids</taxon>
        <taxon>Malpighiales</taxon>
        <taxon>Salicaceae</taxon>
        <taxon>Saliceae</taxon>
        <taxon>Populus</taxon>
    </lineage>
</organism>
<evidence type="ECO:0000256" key="17">
    <source>
        <dbReference type="SAM" id="MobiDB-lite"/>
    </source>
</evidence>
<keyword evidence="7" id="KW-0134">Cell wall</keyword>
<keyword evidence="11" id="KW-0833">Ubl conjugation pathway</keyword>
<evidence type="ECO:0000256" key="2">
    <source>
        <dbReference type="ARBA" id="ARBA00004191"/>
    </source>
</evidence>
<accession>A0AAD6LSU1</accession>
<dbReference type="Gene3D" id="1.20.140.40">
    <property type="entry name" value="Invertase/pectin methylesterase inhibitor family protein"/>
    <property type="match status" value="2"/>
</dbReference>
<evidence type="ECO:0000256" key="8">
    <source>
        <dbReference type="ARBA" id="ARBA00022679"/>
    </source>
</evidence>
<keyword evidence="8" id="KW-0808">Transferase</keyword>
<dbReference type="Pfam" id="PF13639">
    <property type="entry name" value="zf-RING_2"/>
    <property type="match status" value="1"/>
</dbReference>